<dbReference type="InterPro" id="IPR026838">
    <property type="entry name" value="YheC/D"/>
</dbReference>
<dbReference type="InterPro" id="IPR051046">
    <property type="entry name" value="MurCDEF_CellWall_CoF430Synth"/>
</dbReference>
<evidence type="ECO:0000259" key="4">
    <source>
        <dbReference type="Pfam" id="PF02875"/>
    </source>
</evidence>
<feature type="domain" description="Mur ligase central" evidence="5">
    <location>
        <begin position="14"/>
        <end position="202"/>
    </location>
</feature>
<dbReference type="EMBL" id="JBHUIK010000009">
    <property type="protein sequence ID" value="MFD2216863.1"/>
    <property type="molecule type" value="Genomic_DNA"/>
</dbReference>
<name>A0ABW5C7B6_9BACI</name>
<keyword evidence="7" id="KW-1185">Reference proteome</keyword>
<sequence length="802" mass="91434">MLNPLILNVPTIAITGSSGKTTTREILASILEEKWKVLRNTGNKNLPNNTKQIAESCESSVDAIVLELGMGKPGAGEKHCSHLQPNISIITNIGTAHYGNLGNSIESTAKNKSALIKYMKQDGLLVLNGDDENSKLLDWSSFNGRIIRIGTKQDLDYCATNIHYVNDGMEFNVKIDDVTETFFLPSFGFHNIHNALLAIAVAHGVGFSATEIRSGLAKYVVPIKRLNVYELCNESLLIDDTVNANPQSVNSALDVQEELGEGKKRIVVLGSMLELGDHAEEGHKEVGAYAAQKGVDAILTYGRAAQHIVQGAMNAGLDTEKVMHFKNRDDMHRELKRRITNQSIILVKGSSAMNMNKTVKFIKDRYFYSMKIDSTINEETIEISSETFEYLEIEKDQIILHFGQLKKPLKVVLNDQLKLGEMLVPEKLSKHITIPSLPYEYYWEDNSLHVGPVIGMIVYTRYIDDPKQQLVRFTNYHKIKGLVYFFFPDTISKKNQTISGYYYDPKTSSFKWGTFPFPNSMFNRIPLRASRYQYLQEIIGDTIFNYPYGNTDKLDFWKLMYMQPVIKQHLPRTKEYRDVNSVLKSLQKCDAVYLKPASMAGGAGIFHVKRMNEGYIWTDIDGNSTNITSKEQFIEILNNQLIKKKTYIVQEEIPTFNKDRNKIDFRLYIQKDYTMQWRFSGIETKVGHKDSIIANSKKRQDIIPGDQALQEFYGLSQDQSLKKIEDMTDVCIRILRIMEKKGHKLGDACFDLVVDKDGKFWVLEPQLNYAAEIKQFREEGERRVLPDILPTPFEYAKALARF</sequence>
<dbReference type="Gene3D" id="3.40.1190.10">
    <property type="entry name" value="Mur-like, catalytic domain"/>
    <property type="match status" value="1"/>
</dbReference>
<organism evidence="6 7">
    <name type="scientific">Metabacillus endolithicus</name>
    <dbReference type="NCBI Taxonomy" id="1535204"/>
    <lineage>
        <taxon>Bacteria</taxon>
        <taxon>Bacillati</taxon>
        <taxon>Bacillota</taxon>
        <taxon>Bacilli</taxon>
        <taxon>Bacillales</taxon>
        <taxon>Bacillaceae</taxon>
        <taxon>Metabacillus</taxon>
    </lineage>
</organism>
<reference evidence="7" key="1">
    <citation type="journal article" date="2019" name="Int. J. Syst. Evol. Microbiol.">
        <title>The Global Catalogue of Microorganisms (GCM) 10K type strain sequencing project: providing services to taxonomists for standard genome sequencing and annotation.</title>
        <authorList>
            <consortium name="The Broad Institute Genomics Platform"/>
            <consortium name="The Broad Institute Genome Sequencing Center for Infectious Disease"/>
            <person name="Wu L."/>
            <person name="Ma J."/>
        </authorList>
    </citation>
    <scope>NUCLEOTIDE SEQUENCE [LARGE SCALE GENOMIC DNA]</scope>
    <source>
        <strain evidence="7">CGMCC 1.15474</strain>
    </source>
</reference>
<dbReference type="Pfam" id="PF02875">
    <property type="entry name" value="Mur_ligase_C"/>
    <property type="match status" value="1"/>
</dbReference>
<dbReference type="RefSeq" id="WP_379053624.1">
    <property type="nucleotide sequence ID" value="NZ_JBHUIK010000009.1"/>
</dbReference>
<accession>A0ABW5C7B6</accession>
<dbReference type="SUPFAM" id="SSF56059">
    <property type="entry name" value="Glutathione synthetase ATP-binding domain-like"/>
    <property type="match status" value="1"/>
</dbReference>
<proteinExistence type="predicted"/>
<evidence type="ECO:0000256" key="2">
    <source>
        <dbReference type="ARBA" id="ARBA00022741"/>
    </source>
</evidence>
<dbReference type="Gene3D" id="3.90.190.20">
    <property type="entry name" value="Mur ligase, C-terminal domain"/>
    <property type="match status" value="1"/>
</dbReference>
<dbReference type="PANTHER" id="PTHR43024">
    <property type="entry name" value="UDP-N-ACETYLMURAMOYL-TRIPEPTIDE--D-ALANYL-D-ALANINE LIGASE"/>
    <property type="match status" value="1"/>
</dbReference>
<protein>
    <submittedName>
        <fullName evidence="6">YheC/YheD family protein</fullName>
    </submittedName>
</protein>
<dbReference type="InterPro" id="IPR036615">
    <property type="entry name" value="Mur_ligase_C_dom_sf"/>
</dbReference>
<keyword evidence="3" id="KW-0067">ATP-binding</keyword>
<keyword evidence="2" id="KW-0547">Nucleotide-binding</keyword>
<keyword evidence="1" id="KW-0436">Ligase</keyword>
<dbReference type="SUPFAM" id="SSF53244">
    <property type="entry name" value="MurD-like peptide ligases, peptide-binding domain"/>
    <property type="match status" value="1"/>
</dbReference>
<dbReference type="InterPro" id="IPR004101">
    <property type="entry name" value="Mur_ligase_C"/>
</dbReference>
<dbReference type="Proteomes" id="UP001597318">
    <property type="component" value="Unassembled WGS sequence"/>
</dbReference>
<dbReference type="Pfam" id="PF08245">
    <property type="entry name" value="Mur_ligase_M"/>
    <property type="match status" value="1"/>
</dbReference>
<feature type="domain" description="Mur ligase C-terminal" evidence="4">
    <location>
        <begin position="225"/>
        <end position="350"/>
    </location>
</feature>
<evidence type="ECO:0000256" key="3">
    <source>
        <dbReference type="ARBA" id="ARBA00022840"/>
    </source>
</evidence>
<evidence type="ECO:0000259" key="5">
    <source>
        <dbReference type="Pfam" id="PF08245"/>
    </source>
</evidence>
<dbReference type="InterPro" id="IPR036565">
    <property type="entry name" value="Mur-like_cat_sf"/>
</dbReference>
<gene>
    <name evidence="6" type="ORF">ACFSKK_24645</name>
</gene>
<evidence type="ECO:0000256" key="1">
    <source>
        <dbReference type="ARBA" id="ARBA00022598"/>
    </source>
</evidence>
<dbReference type="InterPro" id="IPR013221">
    <property type="entry name" value="Mur_ligase_cen"/>
</dbReference>
<dbReference type="PANTHER" id="PTHR43024:SF1">
    <property type="entry name" value="UDP-N-ACETYLMURAMOYL-TRIPEPTIDE--D-ALANYL-D-ALANINE LIGASE"/>
    <property type="match status" value="1"/>
</dbReference>
<dbReference type="SUPFAM" id="SSF53623">
    <property type="entry name" value="MurD-like peptide ligases, catalytic domain"/>
    <property type="match status" value="1"/>
</dbReference>
<evidence type="ECO:0000313" key="6">
    <source>
        <dbReference type="EMBL" id="MFD2216863.1"/>
    </source>
</evidence>
<comment type="caution">
    <text evidence="6">The sequence shown here is derived from an EMBL/GenBank/DDBJ whole genome shotgun (WGS) entry which is preliminary data.</text>
</comment>
<evidence type="ECO:0000313" key="7">
    <source>
        <dbReference type="Proteomes" id="UP001597318"/>
    </source>
</evidence>
<dbReference type="Pfam" id="PF14398">
    <property type="entry name" value="ATPgrasp_YheCD"/>
    <property type="match status" value="1"/>
</dbReference>